<accession>A0A9D2DXE8</accession>
<evidence type="ECO:0000256" key="5">
    <source>
        <dbReference type="ARBA" id="ARBA00022723"/>
    </source>
</evidence>
<dbReference type="EC" id="2.8.1.7" evidence="3"/>
<reference evidence="12" key="1">
    <citation type="journal article" date="2021" name="PeerJ">
        <title>Extensive microbial diversity within the chicken gut microbiome revealed by metagenomics and culture.</title>
        <authorList>
            <person name="Gilroy R."/>
            <person name="Ravi A."/>
            <person name="Getino M."/>
            <person name="Pursley I."/>
            <person name="Horton D.L."/>
            <person name="Alikhan N.F."/>
            <person name="Baker D."/>
            <person name="Gharbi K."/>
            <person name="Hall N."/>
            <person name="Watson M."/>
            <person name="Adriaenssens E.M."/>
            <person name="Foster-Nyarko E."/>
            <person name="Jarju S."/>
            <person name="Secka A."/>
            <person name="Antonio M."/>
            <person name="Oren A."/>
            <person name="Chaudhuri R.R."/>
            <person name="La Ragione R."/>
            <person name="Hildebrand F."/>
            <person name="Pallen M.J."/>
        </authorList>
    </citation>
    <scope>NUCLEOTIDE SEQUENCE</scope>
    <source>
        <strain evidence="12">CHK33-5263</strain>
    </source>
</reference>
<proteinExistence type="inferred from homology"/>
<evidence type="ECO:0000256" key="4">
    <source>
        <dbReference type="ARBA" id="ARBA00022679"/>
    </source>
</evidence>
<comment type="caution">
    <text evidence="12">The sequence shown here is derived from an EMBL/GenBank/DDBJ whole genome shotgun (WGS) entry which is preliminary data.</text>
</comment>
<dbReference type="PANTHER" id="PTHR11601:SF34">
    <property type="entry name" value="CYSTEINE DESULFURASE"/>
    <property type="match status" value="1"/>
</dbReference>
<dbReference type="PANTHER" id="PTHR11601">
    <property type="entry name" value="CYSTEINE DESULFURYLASE FAMILY MEMBER"/>
    <property type="match status" value="1"/>
</dbReference>
<comment type="catalytic activity">
    <reaction evidence="9">
        <text>(sulfur carrier)-H + L-cysteine = (sulfur carrier)-SH + L-alanine</text>
        <dbReference type="Rhea" id="RHEA:43892"/>
        <dbReference type="Rhea" id="RHEA-COMP:14737"/>
        <dbReference type="Rhea" id="RHEA-COMP:14739"/>
        <dbReference type="ChEBI" id="CHEBI:29917"/>
        <dbReference type="ChEBI" id="CHEBI:35235"/>
        <dbReference type="ChEBI" id="CHEBI:57972"/>
        <dbReference type="ChEBI" id="CHEBI:64428"/>
        <dbReference type="EC" id="2.8.1.7"/>
    </reaction>
</comment>
<gene>
    <name evidence="12" type="ORF">H9812_06580</name>
</gene>
<evidence type="ECO:0000256" key="9">
    <source>
        <dbReference type="ARBA" id="ARBA00050776"/>
    </source>
</evidence>
<dbReference type="Gene3D" id="3.90.1150.10">
    <property type="entry name" value="Aspartate Aminotransferase, domain 1"/>
    <property type="match status" value="1"/>
</dbReference>
<comment type="similarity">
    <text evidence="2">Belongs to the class-V pyridoxal-phosphate-dependent aminotransferase family. NifS/IscS subfamily.</text>
</comment>
<dbReference type="InterPro" id="IPR016454">
    <property type="entry name" value="Cysteine_dSase"/>
</dbReference>
<sequence>MIYLDYAATTPLRSEALEAMLPYLREDFGNPDSLHMLGRRAALALQDARDTIAAILGVKSAEVYFTAGGTEADNWAVRCTKAAERGIVVSAIEHHAVLEAAQLASHEGRAVRYLPVGREGAVSPDALADISGDAGLVGVMAVNNETGVMQPVAQLAAAAHARGALFFSDCVQAACSCELKPLAAACDLLSLSAHKVGGPKGVGVLVIKKGVRMSPLIAGGEQERGLRGGTVNVAGAVGFAKALLHAVREREDFVRHTQAMRAKFEARVVEKLGDAVTVDGGRRAPNISHLTFAGGGPALLGRMDLKGLACSAGAACAAHSTLPSHVMTAMGKSADEARAGLRFSFGLQTTETEALAAAEIVVGNYRNYIGGNR</sequence>
<keyword evidence="6" id="KW-0663">Pyridoxal phosphate</keyword>
<dbReference type="GO" id="GO:0051536">
    <property type="term" value="F:iron-sulfur cluster binding"/>
    <property type="evidence" value="ECO:0007669"/>
    <property type="project" value="UniProtKB-KW"/>
</dbReference>
<evidence type="ECO:0000256" key="7">
    <source>
        <dbReference type="ARBA" id="ARBA00023004"/>
    </source>
</evidence>
<dbReference type="PROSITE" id="PS00595">
    <property type="entry name" value="AA_TRANSFER_CLASS_5"/>
    <property type="match status" value="1"/>
</dbReference>
<evidence type="ECO:0000256" key="8">
    <source>
        <dbReference type="ARBA" id="ARBA00023014"/>
    </source>
</evidence>
<dbReference type="InterPro" id="IPR015421">
    <property type="entry name" value="PyrdxlP-dep_Trfase_major"/>
</dbReference>
<dbReference type="InterPro" id="IPR015422">
    <property type="entry name" value="PyrdxlP-dep_Trfase_small"/>
</dbReference>
<dbReference type="Gene3D" id="3.40.640.10">
    <property type="entry name" value="Type I PLP-dependent aspartate aminotransferase-like (Major domain)"/>
    <property type="match status" value="1"/>
</dbReference>
<evidence type="ECO:0000259" key="11">
    <source>
        <dbReference type="Pfam" id="PF00266"/>
    </source>
</evidence>
<comment type="cofactor">
    <cofactor evidence="1 10">
        <name>pyridoxal 5'-phosphate</name>
        <dbReference type="ChEBI" id="CHEBI:597326"/>
    </cofactor>
</comment>
<evidence type="ECO:0000256" key="1">
    <source>
        <dbReference type="ARBA" id="ARBA00001933"/>
    </source>
</evidence>
<keyword evidence="4" id="KW-0808">Transferase</keyword>
<dbReference type="SUPFAM" id="SSF53383">
    <property type="entry name" value="PLP-dependent transferases"/>
    <property type="match status" value="1"/>
</dbReference>
<keyword evidence="8" id="KW-0411">Iron-sulfur</keyword>
<evidence type="ECO:0000256" key="2">
    <source>
        <dbReference type="ARBA" id="ARBA00006490"/>
    </source>
</evidence>
<keyword evidence="5" id="KW-0479">Metal-binding</keyword>
<dbReference type="AlphaFoldDB" id="A0A9D2DXE8"/>
<dbReference type="Proteomes" id="UP000824044">
    <property type="component" value="Unassembled WGS sequence"/>
</dbReference>
<dbReference type="InterPro" id="IPR000192">
    <property type="entry name" value="Aminotrans_V_dom"/>
</dbReference>
<evidence type="ECO:0000313" key="12">
    <source>
        <dbReference type="EMBL" id="HIZ25116.1"/>
    </source>
</evidence>
<reference evidence="12" key="2">
    <citation type="submission" date="2021-04" db="EMBL/GenBank/DDBJ databases">
        <authorList>
            <person name="Gilroy R."/>
        </authorList>
    </citation>
    <scope>NUCLEOTIDE SEQUENCE</scope>
    <source>
        <strain evidence="12">CHK33-5263</strain>
    </source>
</reference>
<evidence type="ECO:0000256" key="10">
    <source>
        <dbReference type="RuleBase" id="RU004504"/>
    </source>
</evidence>
<evidence type="ECO:0000256" key="6">
    <source>
        <dbReference type="ARBA" id="ARBA00022898"/>
    </source>
</evidence>
<dbReference type="InterPro" id="IPR015424">
    <property type="entry name" value="PyrdxlP-dep_Trfase"/>
</dbReference>
<keyword evidence="7" id="KW-0408">Iron</keyword>
<dbReference type="GO" id="GO:0046872">
    <property type="term" value="F:metal ion binding"/>
    <property type="evidence" value="ECO:0007669"/>
    <property type="project" value="UniProtKB-KW"/>
</dbReference>
<dbReference type="Pfam" id="PF00266">
    <property type="entry name" value="Aminotran_5"/>
    <property type="match status" value="1"/>
</dbReference>
<dbReference type="PIRSF" id="PIRSF005572">
    <property type="entry name" value="NifS"/>
    <property type="match status" value="1"/>
</dbReference>
<evidence type="ECO:0000256" key="3">
    <source>
        <dbReference type="ARBA" id="ARBA00012239"/>
    </source>
</evidence>
<protein>
    <recommendedName>
        <fullName evidence="3">cysteine desulfurase</fullName>
        <ecNumber evidence="3">2.8.1.7</ecNumber>
    </recommendedName>
</protein>
<evidence type="ECO:0000313" key="13">
    <source>
        <dbReference type="Proteomes" id="UP000824044"/>
    </source>
</evidence>
<dbReference type="Gene3D" id="1.10.260.50">
    <property type="match status" value="1"/>
</dbReference>
<name>A0A9D2DXE8_9FIRM</name>
<dbReference type="GO" id="GO:0031071">
    <property type="term" value="F:cysteine desulfurase activity"/>
    <property type="evidence" value="ECO:0007669"/>
    <property type="project" value="UniProtKB-EC"/>
</dbReference>
<dbReference type="EMBL" id="DXBS01000121">
    <property type="protein sequence ID" value="HIZ25116.1"/>
    <property type="molecule type" value="Genomic_DNA"/>
</dbReference>
<dbReference type="InterPro" id="IPR020578">
    <property type="entry name" value="Aminotrans_V_PyrdxlP_BS"/>
</dbReference>
<feature type="domain" description="Aminotransferase class V" evidence="11">
    <location>
        <begin position="2"/>
        <end position="353"/>
    </location>
</feature>
<organism evidence="12 13">
    <name type="scientific">Candidatus Gallimonas intestinigallinarum</name>
    <dbReference type="NCBI Taxonomy" id="2838604"/>
    <lineage>
        <taxon>Bacteria</taxon>
        <taxon>Bacillati</taxon>
        <taxon>Bacillota</taxon>
        <taxon>Clostridia</taxon>
        <taxon>Candidatus Gallimonas</taxon>
    </lineage>
</organism>